<dbReference type="PANTHER" id="PTHR34153">
    <property type="entry name" value="SI:CH211-262H13.3-RELATED-RELATED"/>
    <property type="match status" value="1"/>
</dbReference>
<protein>
    <recommendedName>
        <fullName evidence="3">DUF4806 domain-containing protein</fullName>
    </recommendedName>
</protein>
<sequence>MYRAQGSSRWQKNRNINFKVDRHMKEISRAAEVNNSLDYADLQLPHSPVSKKIKLLENSQNLAPFQSESASTPSTSFNSTYSIHGVIDSDHIATSVDFSDSDEIGADASKSLIPIADDTDLQKNIGACFIKHNASHALINDILKILKPYHSLPNDARTLLRTPQSLPAKQLSNGEMIYFGLLTSIKEKIKKGLIVNNDTVNDFLYDFVDELTSLKDGSLDIAYEISIKGFVCDAPARAFLKCIKNHNGYFGCEKCCQKGKWDNNRMTFPDSNAPKRKDSDFDSFSHDNDSGHILEKSPLLKVDIGFHVVQFIDEGTIEIVPNNWMTGSKCFWPPLARPSQIKKLVLLSAEPAGNWRKYDAIIMKTTRTYEKAEKKLKKAMFTSELSSDCSVLSEHIAGPSTLTPKFPCPPLEEIFSHTQETSNSAVAKIAASMEAFQRSVFHLLEEIKEEQKELRAMFASNFSKGKHNTELPPDCPRLPCTSPEELSSLNSYLEDTKDFSLMCKHFGSVGGSTMNNVVRRILQTSVRKHSMFEKTTDHEVENSIKKWLVYAKDREGGRSHRTSSSANFGK</sequence>
<reference evidence="1 2" key="1">
    <citation type="journal article" date="2019" name="Sci. Rep.">
        <title>Orb-weaving spider Araneus ventricosus genome elucidates the spidroin gene catalogue.</title>
        <authorList>
            <person name="Kono N."/>
            <person name="Nakamura H."/>
            <person name="Ohtoshi R."/>
            <person name="Moran D.A.P."/>
            <person name="Shinohara A."/>
            <person name="Yoshida Y."/>
            <person name="Fujiwara M."/>
            <person name="Mori M."/>
            <person name="Tomita M."/>
            <person name="Arakawa K."/>
        </authorList>
    </citation>
    <scope>NUCLEOTIDE SEQUENCE [LARGE SCALE GENOMIC DNA]</scope>
</reference>
<keyword evidence="2" id="KW-1185">Reference proteome</keyword>
<dbReference type="AlphaFoldDB" id="A0A4Y2K5B3"/>
<organism evidence="1 2">
    <name type="scientific">Araneus ventricosus</name>
    <name type="common">Orbweaver spider</name>
    <name type="synonym">Epeira ventricosa</name>
    <dbReference type="NCBI Taxonomy" id="182803"/>
    <lineage>
        <taxon>Eukaryota</taxon>
        <taxon>Metazoa</taxon>
        <taxon>Ecdysozoa</taxon>
        <taxon>Arthropoda</taxon>
        <taxon>Chelicerata</taxon>
        <taxon>Arachnida</taxon>
        <taxon>Araneae</taxon>
        <taxon>Araneomorphae</taxon>
        <taxon>Entelegynae</taxon>
        <taxon>Araneoidea</taxon>
        <taxon>Araneidae</taxon>
        <taxon>Araneus</taxon>
    </lineage>
</organism>
<accession>A0A4Y2K5B3</accession>
<dbReference type="OrthoDB" id="6508992at2759"/>
<evidence type="ECO:0000313" key="1">
    <source>
        <dbReference type="EMBL" id="GBM96452.1"/>
    </source>
</evidence>
<proteinExistence type="predicted"/>
<evidence type="ECO:0008006" key="3">
    <source>
        <dbReference type="Google" id="ProtNLM"/>
    </source>
</evidence>
<evidence type="ECO:0000313" key="2">
    <source>
        <dbReference type="Proteomes" id="UP000499080"/>
    </source>
</evidence>
<dbReference type="Proteomes" id="UP000499080">
    <property type="component" value="Unassembled WGS sequence"/>
</dbReference>
<gene>
    <name evidence="1" type="ORF">AVEN_133814_1</name>
</gene>
<dbReference type="EMBL" id="BGPR01004143">
    <property type="protein sequence ID" value="GBM96452.1"/>
    <property type="molecule type" value="Genomic_DNA"/>
</dbReference>
<name>A0A4Y2K5B3_ARAVE</name>
<dbReference type="PANTHER" id="PTHR34153:SF2">
    <property type="entry name" value="SI:CH211-262H13.3-RELATED"/>
    <property type="match status" value="1"/>
</dbReference>
<comment type="caution">
    <text evidence="1">The sequence shown here is derived from an EMBL/GenBank/DDBJ whole genome shotgun (WGS) entry which is preliminary data.</text>
</comment>